<evidence type="ECO:0000256" key="6">
    <source>
        <dbReference type="SAM" id="MobiDB-lite"/>
    </source>
</evidence>
<dbReference type="EMBL" id="KI912113">
    <property type="protein sequence ID" value="ETS79912.1"/>
    <property type="molecule type" value="Genomic_DNA"/>
</dbReference>
<dbReference type="PANTHER" id="PTHR33048">
    <property type="entry name" value="PTH11-LIKE INTEGRAL MEMBRANE PROTEIN (AFU_ORTHOLOGUE AFUA_5G11245)"/>
    <property type="match status" value="1"/>
</dbReference>
<keyword evidence="4 7" id="KW-0472">Membrane</keyword>
<dbReference type="Pfam" id="PF20684">
    <property type="entry name" value="Fung_rhodopsin"/>
    <property type="match status" value="1"/>
</dbReference>
<dbReference type="HOGENOM" id="CLU_019101_0_0_1"/>
<evidence type="ECO:0000256" key="4">
    <source>
        <dbReference type="ARBA" id="ARBA00023136"/>
    </source>
</evidence>
<evidence type="ECO:0000313" key="10">
    <source>
        <dbReference type="Proteomes" id="UP000030651"/>
    </source>
</evidence>
<feature type="transmembrane region" description="Helical" evidence="7">
    <location>
        <begin position="100"/>
        <end position="120"/>
    </location>
</feature>
<evidence type="ECO:0000313" key="9">
    <source>
        <dbReference type="EMBL" id="ETS79912.1"/>
    </source>
</evidence>
<keyword evidence="3 7" id="KW-1133">Transmembrane helix</keyword>
<evidence type="ECO:0000256" key="7">
    <source>
        <dbReference type="SAM" id="Phobius"/>
    </source>
</evidence>
<dbReference type="InterPro" id="IPR049326">
    <property type="entry name" value="Rhodopsin_dom_fungi"/>
</dbReference>
<feature type="transmembrane region" description="Helical" evidence="7">
    <location>
        <begin position="46"/>
        <end position="68"/>
    </location>
</feature>
<feature type="region of interest" description="Disordered" evidence="6">
    <location>
        <begin position="290"/>
        <end position="315"/>
    </location>
</feature>
<evidence type="ECO:0000256" key="5">
    <source>
        <dbReference type="ARBA" id="ARBA00038359"/>
    </source>
</evidence>
<proteinExistence type="inferred from homology"/>
<dbReference type="eggNOG" id="ENOG502SH4E">
    <property type="taxonomic scope" value="Eukaryota"/>
</dbReference>
<dbReference type="PANTHER" id="PTHR33048:SF2">
    <property type="entry name" value="SRPK"/>
    <property type="match status" value="1"/>
</dbReference>
<name>W3X3E0_PESFW</name>
<feature type="transmembrane region" description="Helical" evidence="7">
    <location>
        <begin position="213"/>
        <end position="236"/>
    </location>
</feature>
<feature type="domain" description="Rhodopsin" evidence="8">
    <location>
        <begin position="27"/>
        <end position="270"/>
    </location>
</feature>
<comment type="subcellular location">
    <subcellularLocation>
        <location evidence="1">Membrane</location>
        <topology evidence="1">Multi-pass membrane protein</topology>
    </subcellularLocation>
</comment>
<evidence type="ECO:0000256" key="1">
    <source>
        <dbReference type="ARBA" id="ARBA00004141"/>
    </source>
</evidence>
<evidence type="ECO:0000259" key="8">
    <source>
        <dbReference type="Pfam" id="PF20684"/>
    </source>
</evidence>
<organism evidence="9 10">
    <name type="scientific">Pestalotiopsis fici (strain W106-1 / CGMCC3.15140)</name>
    <dbReference type="NCBI Taxonomy" id="1229662"/>
    <lineage>
        <taxon>Eukaryota</taxon>
        <taxon>Fungi</taxon>
        <taxon>Dikarya</taxon>
        <taxon>Ascomycota</taxon>
        <taxon>Pezizomycotina</taxon>
        <taxon>Sordariomycetes</taxon>
        <taxon>Xylariomycetidae</taxon>
        <taxon>Amphisphaeriales</taxon>
        <taxon>Sporocadaceae</taxon>
        <taxon>Pestalotiopsis</taxon>
    </lineage>
</organism>
<dbReference type="InterPro" id="IPR052337">
    <property type="entry name" value="SAT4-like"/>
</dbReference>
<dbReference type="KEGG" id="pfy:PFICI_07441"/>
<feature type="transmembrane region" description="Helical" evidence="7">
    <location>
        <begin position="248"/>
        <end position="265"/>
    </location>
</feature>
<comment type="similarity">
    <text evidence="5">Belongs to the SAT4 family.</text>
</comment>
<feature type="transmembrane region" description="Helical" evidence="7">
    <location>
        <begin position="15"/>
        <end position="34"/>
    </location>
</feature>
<dbReference type="OrthoDB" id="4329349at2759"/>
<sequence length="389" mass="42508">MPIGEVDDSFLAEVWGLYGVGCLLLTLRFFVRVKTVGFMGMRGDDFFALLVLIFYTLDAATVHVVYYAGTNVEASVLQTTQTLSAEDIASYEFGSKVELVAWYSYTALIWALKGTMLCFFHRMTTGLWQHRLVKWISYVSVASYVAVFLTITFGCFPTSKNWQVVPDPGLKCTFKMQNFLVAVVLNVITDAAILCIPLPLLWTLQVPLKKKIVIGLLLCSGLFVITAAIIRVVLTLGAHPSALNVNRWGVRETIVGIITVNIPILRPMASRKFWTTGELAYSSGAGTKTGGRTHATLATGHGPYEMTGSVSGHSRRKDSFGGSEEFIIGKNATVEHHANANLKPGGNDVVVHTMYHVTSEDVTSHPQSPDWEAKGGTTQAMAYRGNSAV</sequence>
<protein>
    <recommendedName>
        <fullName evidence="8">Rhodopsin domain-containing protein</fullName>
    </recommendedName>
</protein>
<accession>W3X3E0</accession>
<dbReference type="InParanoid" id="W3X3E0"/>
<reference evidence="10" key="1">
    <citation type="journal article" date="2015" name="BMC Genomics">
        <title>Genomic and transcriptomic analysis of the endophytic fungus Pestalotiopsis fici reveals its lifestyle and high potential for synthesis of natural products.</title>
        <authorList>
            <person name="Wang X."/>
            <person name="Zhang X."/>
            <person name="Liu L."/>
            <person name="Xiang M."/>
            <person name="Wang W."/>
            <person name="Sun X."/>
            <person name="Che Y."/>
            <person name="Guo L."/>
            <person name="Liu G."/>
            <person name="Guo L."/>
            <person name="Wang C."/>
            <person name="Yin W.B."/>
            <person name="Stadler M."/>
            <person name="Zhang X."/>
            <person name="Liu X."/>
        </authorList>
    </citation>
    <scope>NUCLEOTIDE SEQUENCE [LARGE SCALE GENOMIC DNA]</scope>
    <source>
        <strain evidence="10">W106-1 / CGMCC3.15140</strain>
    </source>
</reference>
<feature type="transmembrane region" description="Helical" evidence="7">
    <location>
        <begin position="132"/>
        <end position="159"/>
    </location>
</feature>
<dbReference type="Proteomes" id="UP000030651">
    <property type="component" value="Unassembled WGS sequence"/>
</dbReference>
<gene>
    <name evidence="9" type="ORF">PFICI_07441</name>
</gene>
<dbReference type="AlphaFoldDB" id="W3X3E0"/>
<dbReference type="RefSeq" id="XP_007834213.1">
    <property type="nucleotide sequence ID" value="XM_007836022.1"/>
</dbReference>
<evidence type="ECO:0000256" key="3">
    <source>
        <dbReference type="ARBA" id="ARBA00022989"/>
    </source>
</evidence>
<keyword evidence="2 7" id="KW-0812">Transmembrane</keyword>
<keyword evidence="10" id="KW-1185">Reference proteome</keyword>
<evidence type="ECO:0000256" key="2">
    <source>
        <dbReference type="ARBA" id="ARBA00022692"/>
    </source>
</evidence>
<dbReference type="GO" id="GO:0016020">
    <property type="term" value="C:membrane"/>
    <property type="evidence" value="ECO:0007669"/>
    <property type="project" value="UniProtKB-SubCell"/>
</dbReference>
<feature type="transmembrane region" description="Helical" evidence="7">
    <location>
        <begin position="179"/>
        <end position="201"/>
    </location>
</feature>
<dbReference type="GeneID" id="19272454"/>
<dbReference type="OMA" id="LTINSWG"/>